<dbReference type="EMBL" id="HACA01005482">
    <property type="protein sequence ID" value="CDW22843.1"/>
    <property type="molecule type" value="Transcribed_RNA"/>
</dbReference>
<dbReference type="AlphaFoldDB" id="A0A0K2TA32"/>
<protein>
    <submittedName>
        <fullName evidence="1">Uncharacterized protein</fullName>
    </submittedName>
</protein>
<name>A0A0K2TA32_LEPSM</name>
<reference evidence="1" key="1">
    <citation type="submission" date="2014-05" db="EMBL/GenBank/DDBJ databases">
        <authorList>
            <person name="Chronopoulou M."/>
        </authorList>
    </citation>
    <scope>NUCLEOTIDE SEQUENCE</scope>
    <source>
        <tissue evidence="1">Whole organism</tissue>
    </source>
</reference>
<accession>A0A0K2TA32</accession>
<proteinExistence type="predicted"/>
<organism evidence="1">
    <name type="scientific">Lepeophtheirus salmonis</name>
    <name type="common">Salmon louse</name>
    <name type="synonym">Caligus salmonis</name>
    <dbReference type="NCBI Taxonomy" id="72036"/>
    <lineage>
        <taxon>Eukaryota</taxon>
        <taxon>Metazoa</taxon>
        <taxon>Ecdysozoa</taxon>
        <taxon>Arthropoda</taxon>
        <taxon>Crustacea</taxon>
        <taxon>Multicrustacea</taxon>
        <taxon>Hexanauplia</taxon>
        <taxon>Copepoda</taxon>
        <taxon>Siphonostomatoida</taxon>
        <taxon>Caligidae</taxon>
        <taxon>Lepeophtheirus</taxon>
    </lineage>
</organism>
<feature type="non-terminal residue" evidence="1">
    <location>
        <position position="1"/>
    </location>
</feature>
<sequence length="76" mass="8809">KSKEILNIGKCEINIYISIGTKAIYIFQETNLQTILQRVILKVKIVCTFERLLAIYRRWWATSSTKFGATDKGKIK</sequence>
<evidence type="ECO:0000313" key="1">
    <source>
        <dbReference type="EMBL" id="CDW22843.1"/>
    </source>
</evidence>